<dbReference type="RefSeq" id="WP_249286809.1">
    <property type="nucleotide sequence ID" value="NZ_JACRWC010000062.1"/>
</dbReference>
<gene>
    <name evidence="3" type="ORF">H8876_05060</name>
</gene>
<dbReference type="AlphaFoldDB" id="A0A923SLL9"/>
<feature type="compositionally biased region" description="Polar residues" evidence="1">
    <location>
        <begin position="182"/>
        <end position="217"/>
    </location>
</feature>
<keyword evidence="2" id="KW-1133">Transmembrane helix</keyword>
<reference evidence="3" key="1">
    <citation type="submission" date="2020-08" db="EMBL/GenBank/DDBJ databases">
        <authorList>
            <person name="Liu C."/>
            <person name="Sun Q."/>
        </authorList>
    </citation>
    <scope>NUCLEOTIDE SEQUENCE</scope>
    <source>
        <strain evidence="3">BX16</strain>
    </source>
</reference>
<keyword evidence="2" id="KW-0812">Transmembrane</keyword>
<organism evidence="3 4">
    <name type="scientific">Lentihominibacter faecis</name>
    <dbReference type="NCBI Taxonomy" id="2764712"/>
    <lineage>
        <taxon>Bacteria</taxon>
        <taxon>Bacillati</taxon>
        <taxon>Bacillota</taxon>
        <taxon>Clostridia</taxon>
        <taxon>Peptostreptococcales</taxon>
        <taxon>Anaerovoracaceae</taxon>
        <taxon>Lentihominibacter</taxon>
    </lineage>
</organism>
<evidence type="ECO:0000313" key="3">
    <source>
        <dbReference type="EMBL" id="MBC5999363.1"/>
    </source>
</evidence>
<proteinExistence type="predicted"/>
<feature type="compositionally biased region" description="Polar residues" evidence="1">
    <location>
        <begin position="224"/>
        <end position="238"/>
    </location>
</feature>
<evidence type="ECO:0000313" key="4">
    <source>
        <dbReference type="Proteomes" id="UP000644115"/>
    </source>
</evidence>
<accession>A0A923SLL9</accession>
<dbReference type="EMBL" id="JACRWC010000062">
    <property type="protein sequence ID" value="MBC5999363.1"/>
    <property type="molecule type" value="Genomic_DNA"/>
</dbReference>
<keyword evidence="4" id="KW-1185">Reference proteome</keyword>
<evidence type="ECO:0000256" key="1">
    <source>
        <dbReference type="SAM" id="MobiDB-lite"/>
    </source>
</evidence>
<feature type="region of interest" description="Disordered" evidence="1">
    <location>
        <begin position="174"/>
        <end position="238"/>
    </location>
</feature>
<feature type="transmembrane region" description="Helical" evidence="2">
    <location>
        <begin position="20"/>
        <end position="45"/>
    </location>
</feature>
<sequence length="238" mass="24975">MKRRQNNFIKGEAAAESSVWKMLLPSVLGIIVCTICLAGMTWAWFTSGVQSQSTISAKEYSLNETITVQNAKSGAPEKSSDGNYTLAENTTYVVKLKPSVTPKSGGYCMLKITPADGSEAVYYTQPLKATHEVSFTISNGDGAATCQLIAAWGAPDVSKTVNKKLIVSGDTIEINGGAPAVSTEQPVQDQGNSDSAKPSANSNGGKDSTDSNASTNGDQKDTGDSTTTQKNDQETTGE</sequence>
<protein>
    <submittedName>
        <fullName evidence="3">Uncharacterized protein</fullName>
    </submittedName>
</protein>
<dbReference type="Proteomes" id="UP000644115">
    <property type="component" value="Unassembled WGS sequence"/>
</dbReference>
<evidence type="ECO:0000256" key="2">
    <source>
        <dbReference type="SAM" id="Phobius"/>
    </source>
</evidence>
<keyword evidence="2" id="KW-0472">Membrane</keyword>
<comment type="caution">
    <text evidence="3">The sequence shown here is derived from an EMBL/GenBank/DDBJ whole genome shotgun (WGS) entry which is preliminary data.</text>
</comment>
<name>A0A923SLL9_9FIRM</name>